<dbReference type="eggNOG" id="COG0286">
    <property type="taxonomic scope" value="Bacteria"/>
</dbReference>
<dbReference type="GO" id="GO:0009007">
    <property type="term" value="F:site-specific DNA-methyltransferase (adenine-specific) activity"/>
    <property type="evidence" value="ECO:0007669"/>
    <property type="project" value="UniProtKB-EC"/>
</dbReference>
<evidence type="ECO:0000313" key="10">
    <source>
        <dbReference type="EMBL" id="EIA07467.1"/>
    </source>
</evidence>
<dbReference type="Gene3D" id="3.40.50.150">
    <property type="entry name" value="Vaccinia Virus protein VP39"/>
    <property type="match status" value="1"/>
</dbReference>
<dbReference type="InterPro" id="IPR038333">
    <property type="entry name" value="T1MK-like_N_sf"/>
</dbReference>
<dbReference type="Gene3D" id="1.20.1260.30">
    <property type="match status" value="1"/>
</dbReference>
<feature type="domain" description="N6 adenine-specific DNA methyltransferase N-terminal" evidence="9">
    <location>
        <begin position="6"/>
        <end position="138"/>
    </location>
</feature>
<dbReference type="GO" id="GO:0032259">
    <property type="term" value="P:methylation"/>
    <property type="evidence" value="ECO:0007669"/>
    <property type="project" value="UniProtKB-KW"/>
</dbReference>
<keyword evidence="6" id="KW-0680">Restriction system</keyword>
<comment type="similarity">
    <text evidence="1">Belongs to the N(4)/N(6)-methyltransferase family.</text>
</comment>
<evidence type="ECO:0000259" key="8">
    <source>
        <dbReference type="Pfam" id="PF02384"/>
    </source>
</evidence>
<dbReference type="Pfam" id="PF02384">
    <property type="entry name" value="N6_Mtase"/>
    <property type="match status" value="1"/>
</dbReference>
<dbReference type="EMBL" id="AHKF01000025">
    <property type="protein sequence ID" value="EIA07467.1"/>
    <property type="molecule type" value="Genomic_DNA"/>
</dbReference>
<dbReference type="InterPro" id="IPR002052">
    <property type="entry name" value="DNA_methylase_N6_adenine_CS"/>
</dbReference>
<dbReference type="OrthoDB" id="9814572at2"/>
<keyword evidence="4 10" id="KW-0808">Transferase</keyword>
<organism evidence="10 11">
    <name type="scientific">Flavobacterium frigoris (strain PS1)</name>
    <dbReference type="NCBI Taxonomy" id="1086011"/>
    <lineage>
        <taxon>Bacteria</taxon>
        <taxon>Pseudomonadati</taxon>
        <taxon>Bacteroidota</taxon>
        <taxon>Flavobacteriia</taxon>
        <taxon>Flavobacteriales</taxon>
        <taxon>Flavobacteriaceae</taxon>
        <taxon>Flavobacterium</taxon>
    </lineage>
</organism>
<dbReference type="PANTHER" id="PTHR42933:SF3">
    <property type="entry name" value="TYPE I RESTRICTION ENZYME MJAVIII METHYLASE SUBUNIT"/>
    <property type="match status" value="1"/>
</dbReference>
<dbReference type="PATRIC" id="fig|1086011.3.peg.3203"/>
<evidence type="ECO:0000256" key="2">
    <source>
        <dbReference type="ARBA" id="ARBA00011900"/>
    </source>
</evidence>
<dbReference type="PRINTS" id="PR00507">
    <property type="entry name" value="N12N6MTFRASE"/>
</dbReference>
<dbReference type="GO" id="GO:0003677">
    <property type="term" value="F:DNA binding"/>
    <property type="evidence" value="ECO:0007669"/>
    <property type="project" value="InterPro"/>
</dbReference>
<evidence type="ECO:0000256" key="6">
    <source>
        <dbReference type="ARBA" id="ARBA00022747"/>
    </source>
</evidence>
<comment type="caution">
    <text evidence="10">The sequence shown here is derived from an EMBL/GenBank/DDBJ whole genome shotgun (WGS) entry which is preliminary data.</text>
</comment>
<dbReference type="InterPro" id="IPR051537">
    <property type="entry name" value="DNA_Adenine_Mtase"/>
</dbReference>
<evidence type="ECO:0000256" key="5">
    <source>
        <dbReference type="ARBA" id="ARBA00022691"/>
    </source>
</evidence>
<dbReference type="InterPro" id="IPR022749">
    <property type="entry name" value="D12N6_MeTrfase_N"/>
</dbReference>
<dbReference type="GO" id="GO:0008170">
    <property type="term" value="F:N-methyltransferase activity"/>
    <property type="evidence" value="ECO:0007669"/>
    <property type="project" value="InterPro"/>
</dbReference>
<dbReference type="InterPro" id="IPR029063">
    <property type="entry name" value="SAM-dependent_MTases_sf"/>
</dbReference>
<dbReference type="Proteomes" id="UP000005566">
    <property type="component" value="Unassembled WGS sequence"/>
</dbReference>
<dbReference type="EC" id="2.1.1.72" evidence="2"/>
<protein>
    <recommendedName>
        <fullName evidence="2">site-specific DNA-methyltransferase (adenine-specific)</fullName>
        <ecNumber evidence="2">2.1.1.72</ecNumber>
    </recommendedName>
</protein>
<evidence type="ECO:0000256" key="1">
    <source>
        <dbReference type="ARBA" id="ARBA00006594"/>
    </source>
</evidence>
<keyword evidence="5" id="KW-0949">S-adenosyl-L-methionine</keyword>
<feature type="domain" description="DNA methylase adenine-specific" evidence="8">
    <location>
        <begin position="145"/>
        <end position="484"/>
    </location>
</feature>
<evidence type="ECO:0000256" key="4">
    <source>
        <dbReference type="ARBA" id="ARBA00022679"/>
    </source>
</evidence>
<dbReference type="GO" id="GO:0009307">
    <property type="term" value="P:DNA restriction-modification system"/>
    <property type="evidence" value="ECO:0007669"/>
    <property type="project" value="UniProtKB-KW"/>
</dbReference>
<dbReference type="PANTHER" id="PTHR42933">
    <property type="entry name" value="SLR6095 PROTEIN"/>
    <property type="match status" value="1"/>
</dbReference>
<dbReference type="Pfam" id="PF12161">
    <property type="entry name" value="HsdM_N"/>
    <property type="match status" value="1"/>
</dbReference>
<keyword evidence="11" id="KW-1185">Reference proteome</keyword>
<evidence type="ECO:0000313" key="11">
    <source>
        <dbReference type="Proteomes" id="UP000005566"/>
    </source>
</evidence>
<sequence length="521" mass="59103">MITGDLKSQIDKIWNDFWTGGISNPLTVIEQFTYLIFLKQLDDKQILIEKRANMLGVTTDKPIYTPEQKDLRWSSFKDKDPEVMFELFTRPQRHLNDVTVFDFMKTLGKDGGAFTEYIKGATFMIPTAKLLDRVVQQIDKLPLDNRDTKGDLYEYMLGKIAEAGTNGQFRTPRHIIRMMVEMTQPKKDDTICDPSCGTAGFLVAASQYVHEKHEDWFMDQDFREHYNRNMFNGIEIDPSMMRISAMNLQLHGMENPTLIGNSALSESNDISSQYSLILANPPFKGALDYDEVESSLLNVTKTKKTELLFLALILRMLKLGGRAAVIVPDGVLFGSSGAHKSIRKELVENQQLQAVISMPSGVFKPYAGVSTAILFFTKTNSGGTDNVWFYDMQADGFSLDDKRNAQLSEEVFEQCFTDPERVLEEFKGKCDIPNILLDWKAIGTAPSPSGRNGVGTDRTQKSFLIPKADIVANDYDLSINRYKEIVYDEVIYEKPQTLIADIKAIDKKRLNTMNELEKMLE</sequence>
<dbReference type="SUPFAM" id="SSF53335">
    <property type="entry name" value="S-adenosyl-L-methionine-dependent methyltransferases"/>
    <property type="match status" value="1"/>
</dbReference>
<evidence type="ECO:0000256" key="7">
    <source>
        <dbReference type="ARBA" id="ARBA00047942"/>
    </source>
</evidence>
<proteinExistence type="inferred from homology"/>
<dbReference type="RefSeq" id="WP_007139447.1">
    <property type="nucleotide sequence ID" value="NZ_AHKF01000025.1"/>
</dbReference>
<dbReference type="AlphaFoldDB" id="H7FVP5"/>
<keyword evidence="3 10" id="KW-0489">Methyltransferase</keyword>
<comment type="catalytic activity">
    <reaction evidence="7">
        <text>a 2'-deoxyadenosine in DNA + S-adenosyl-L-methionine = an N(6)-methyl-2'-deoxyadenosine in DNA + S-adenosyl-L-homocysteine + H(+)</text>
        <dbReference type="Rhea" id="RHEA:15197"/>
        <dbReference type="Rhea" id="RHEA-COMP:12418"/>
        <dbReference type="Rhea" id="RHEA-COMP:12419"/>
        <dbReference type="ChEBI" id="CHEBI:15378"/>
        <dbReference type="ChEBI" id="CHEBI:57856"/>
        <dbReference type="ChEBI" id="CHEBI:59789"/>
        <dbReference type="ChEBI" id="CHEBI:90615"/>
        <dbReference type="ChEBI" id="CHEBI:90616"/>
        <dbReference type="EC" id="2.1.1.72"/>
    </reaction>
</comment>
<reference evidence="10 11" key="1">
    <citation type="journal article" date="2014" name="Acta Crystallogr. D">
        <title>Structure-based characterization and antifreeze properties of a hyperactive ice-binding protein from the Antarctic bacterium Flavobacterium frigoris PS1.</title>
        <authorList>
            <person name="Do H."/>
            <person name="Kim S.J."/>
            <person name="Kim H.J."/>
            <person name="Lee J.H."/>
        </authorList>
    </citation>
    <scope>NUCLEOTIDE SEQUENCE [LARGE SCALE GENOMIC DNA]</scope>
    <source>
        <strain evidence="10 11">PS1</strain>
    </source>
</reference>
<dbReference type="CDD" id="cd02440">
    <property type="entry name" value="AdoMet_MTases"/>
    <property type="match status" value="1"/>
</dbReference>
<gene>
    <name evidence="10" type="ORF">HJ01_03270</name>
</gene>
<accession>H7FVP5</accession>
<dbReference type="PROSITE" id="PS00092">
    <property type="entry name" value="N6_MTASE"/>
    <property type="match status" value="1"/>
</dbReference>
<evidence type="ECO:0000256" key="3">
    <source>
        <dbReference type="ARBA" id="ARBA00022603"/>
    </source>
</evidence>
<name>H7FVP5_FLAFP</name>
<evidence type="ECO:0000259" key="9">
    <source>
        <dbReference type="Pfam" id="PF12161"/>
    </source>
</evidence>
<dbReference type="STRING" id="1086011.HJ01_03270"/>
<dbReference type="InterPro" id="IPR003356">
    <property type="entry name" value="DNA_methylase_A-5"/>
</dbReference>